<comment type="caution">
    <text evidence="1">The sequence shown here is derived from an EMBL/GenBank/DDBJ whole genome shotgun (WGS) entry which is preliminary data.</text>
</comment>
<evidence type="ECO:0000313" key="2">
    <source>
        <dbReference type="Proteomes" id="UP001153050"/>
    </source>
</evidence>
<dbReference type="Proteomes" id="UP001153050">
    <property type="component" value="Unassembled WGS sequence"/>
</dbReference>
<protein>
    <submittedName>
        <fullName evidence="1">Transcriptional regulator with AbiEi antitoxin domain of type IV toxin-antitoxin system</fullName>
    </submittedName>
</protein>
<evidence type="ECO:0000313" key="1">
    <source>
        <dbReference type="EMBL" id="CAH2399260.1"/>
    </source>
</evidence>
<dbReference type="RefSeq" id="WP_254017831.1">
    <property type="nucleotide sequence ID" value="NZ_CAKXZT010000116.1"/>
</dbReference>
<gene>
    <name evidence="1" type="ORF">MES5069_220073</name>
</gene>
<name>A0ABN8JTI3_9HYPH</name>
<proteinExistence type="predicted"/>
<reference evidence="1 2" key="1">
    <citation type="submission" date="2022-03" db="EMBL/GenBank/DDBJ databases">
        <authorList>
            <person name="Brunel B."/>
        </authorList>
    </citation>
    <scope>NUCLEOTIDE SEQUENCE [LARGE SCALE GENOMIC DNA]</scope>
    <source>
        <strain evidence="1">STM5069sample</strain>
    </source>
</reference>
<accession>A0ABN8JTI3</accession>
<sequence>MQTFEHEAFEEEAMERLVDALRALPHVDARQTAAHLATTGPDRGIDAEVEFSAGDKNYRLIVQVKKSVFPRDAQQLLWQISRYRNVAGQGSSERHIVPLLVAESISPGAKDLLKEENCGFYELGGSLFLPARGAYIYIEKPPSKTVQKTVGSLFKGKRSQVLHALLIRHLDWFSVKDLAKLARVSPATASETLVELERFEWVGVKGQGPSKERRLDEPAALLNEWQKQVLAAPRRPADRRFYVPSSDNDAIARHLAEISEMLVIDYAITEQSAAQFYAPFLTTVSRLTCRLASGHGLDELYAELDARPVNEGANLIVIETSSRGEFLFREQVDGLWLASPIQVYLDLLRSGGRGKEMAEHLRQERIGF</sequence>
<organism evidence="1 2">
    <name type="scientific">Mesorhizobium escarrei</name>
    <dbReference type="NCBI Taxonomy" id="666018"/>
    <lineage>
        <taxon>Bacteria</taxon>
        <taxon>Pseudomonadati</taxon>
        <taxon>Pseudomonadota</taxon>
        <taxon>Alphaproteobacteria</taxon>
        <taxon>Hyphomicrobiales</taxon>
        <taxon>Phyllobacteriaceae</taxon>
        <taxon>Mesorhizobium</taxon>
    </lineage>
</organism>
<keyword evidence="2" id="KW-1185">Reference proteome</keyword>
<dbReference type="EMBL" id="CAKXZT010000116">
    <property type="protein sequence ID" value="CAH2399260.1"/>
    <property type="molecule type" value="Genomic_DNA"/>
</dbReference>